<organism evidence="2 3">
    <name type="scientific">Dryococelus australis</name>
    <dbReference type="NCBI Taxonomy" id="614101"/>
    <lineage>
        <taxon>Eukaryota</taxon>
        <taxon>Metazoa</taxon>
        <taxon>Ecdysozoa</taxon>
        <taxon>Arthropoda</taxon>
        <taxon>Hexapoda</taxon>
        <taxon>Insecta</taxon>
        <taxon>Pterygota</taxon>
        <taxon>Neoptera</taxon>
        <taxon>Polyneoptera</taxon>
        <taxon>Phasmatodea</taxon>
        <taxon>Verophasmatodea</taxon>
        <taxon>Anareolatae</taxon>
        <taxon>Phasmatidae</taxon>
        <taxon>Eurycanthinae</taxon>
        <taxon>Dryococelus</taxon>
    </lineage>
</organism>
<keyword evidence="3" id="KW-1185">Reference proteome</keyword>
<feature type="compositionally biased region" description="Basic and acidic residues" evidence="1">
    <location>
        <begin position="184"/>
        <end position="194"/>
    </location>
</feature>
<evidence type="ECO:0000256" key="1">
    <source>
        <dbReference type="SAM" id="MobiDB-lite"/>
    </source>
</evidence>
<feature type="region of interest" description="Disordered" evidence="1">
    <location>
        <begin position="170"/>
        <end position="195"/>
    </location>
</feature>
<protein>
    <submittedName>
        <fullName evidence="2">Uncharacterized protein</fullName>
    </submittedName>
</protein>
<evidence type="ECO:0000313" key="2">
    <source>
        <dbReference type="EMBL" id="KAJ8885839.1"/>
    </source>
</evidence>
<sequence>MPTFQILDNGPKQRSGDSLVALNIEVLRADDLEERSDTAGKYTRFTWVEDEEYDHNTTERDPTSDETLVVRVNVARATVAERLACSPSTKVIRAQYPAGSLRIFAIVPDDAVGWRIFSGISRFPRPFISALPQSPSSALDTSIHVFADDTGVACPLSPLKITAPSPTGLRVSEEVEAAPNSEVSRADEDPREDPLTNSIVRHYSHLRKPGERANRSATVAPLASVCVTKLIPLVHVYNYGTKTGELLGSSEVNCGAAAAERLACSPPTKRNRFNPRPGHSRIFMFGNLVPDDVAGRRVYSGISRFPPPPALYIPALLHTRLTPST</sequence>
<comment type="caution">
    <text evidence="2">The sequence shown here is derived from an EMBL/GenBank/DDBJ whole genome shotgun (WGS) entry which is preliminary data.</text>
</comment>
<reference evidence="2 3" key="1">
    <citation type="submission" date="2023-02" db="EMBL/GenBank/DDBJ databases">
        <title>LHISI_Scaffold_Assembly.</title>
        <authorList>
            <person name="Stuart O.P."/>
            <person name="Cleave R."/>
            <person name="Magrath M.J.L."/>
            <person name="Mikheyev A.S."/>
        </authorList>
    </citation>
    <scope>NUCLEOTIDE SEQUENCE [LARGE SCALE GENOMIC DNA]</scope>
    <source>
        <strain evidence="2">Daus_M_001</strain>
        <tissue evidence="2">Leg muscle</tissue>
    </source>
</reference>
<dbReference type="EMBL" id="JARBHB010000004">
    <property type="protein sequence ID" value="KAJ8885839.1"/>
    <property type="molecule type" value="Genomic_DNA"/>
</dbReference>
<gene>
    <name evidence="2" type="ORF">PR048_012045</name>
</gene>
<proteinExistence type="predicted"/>
<dbReference type="Proteomes" id="UP001159363">
    <property type="component" value="Chromosome X"/>
</dbReference>
<name>A0ABQ9HN83_9NEOP</name>
<evidence type="ECO:0000313" key="3">
    <source>
        <dbReference type="Proteomes" id="UP001159363"/>
    </source>
</evidence>
<accession>A0ABQ9HN83</accession>